<proteinExistence type="inferred from homology"/>
<dbReference type="InterPro" id="IPR003819">
    <property type="entry name" value="TauD/TfdA-like"/>
</dbReference>
<keyword evidence="9" id="KW-1185">Reference proteome</keyword>
<gene>
    <name evidence="8" type="ORF">B0H63DRAFT_520893</name>
</gene>
<protein>
    <recommendedName>
        <fullName evidence="7">TauD/TfdA-like domain-containing protein</fullName>
    </recommendedName>
</protein>
<dbReference type="Gene3D" id="3.60.130.10">
    <property type="entry name" value="Clavaminate synthase-like"/>
    <property type="match status" value="2"/>
</dbReference>
<dbReference type="PANTHER" id="PTHR30468">
    <property type="entry name" value="ALPHA-KETOGLUTARATE-DEPENDENT SULFONATE DIOXYGENASE"/>
    <property type="match status" value="1"/>
</dbReference>
<evidence type="ECO:0000256" key="4">
    <source>
        <dbReference type="ARBA" id="ARBA00022964"/>
    </source>
</evidence>
<comment type="caution">
    <text evidence="8">The sequence shown here is derived from an EMBL/GenBank/DDBJ whole genome shotgun (WGS) entry which is preliminary data.</text>
</comment>
<reference evidence="8" key="2">
    <citation type="submission" date="2023-06" db="EMBL/GenBank/DDBJ databases">
        <authorList>
            <consortium name="Lawrence Berkeley National Laboratory"/>
            <person name="Haridas S."/>
            <person name="Hensen N."/>
            <person name="Bonometti L."/>
            <person name="Westerberg I."/>
            <person name="Brannstrom I.O."/>
            <person name="Guillou S."/>
            <person name="Cros-Aarteil S."/>
            <person name="Calhoun S."/>
            <person name="Kuo A."/>
            <person name="Mondo S."/>
            <person name="Pangilinan J."/>
            <person name="Riley R."/>
            <person name="LaButti K."/>
            <person name="Andreopoulos B."/>
            <person name="Lipzen A."/>
            <person name="Chen C."/>
            <person name="Yanf M."/>
            <person name="Daum C."/>
            <person name="Ng V."/>
            <person name="Clum A."/>
            <person name="Steindorff A."/>
            <person name="Ohm R."/>
            <person name="Martin F."/>
            <person name="Silar P."/>
            <person name="Natvig D."/>
            <person name="Lalanne C."/>
            <person name="Gautier V."/>
            <person name="Ament-velasquez S.L."/>
            <person name="Kruys A."/>
            <person name="Hutchinson M.I."/>
            <person name="Powell A.J."/>
            <person name="Barry K."/>
            <person name="Miller A.N."/>
            <person name="Grigoriev I.V."/>
            <person name="Debuchy R."/>
            <person name="Gladieux P."/>
            <person name="Thoren M.H."/>
            <person name="Johannesson H."/>
        </authorList>
    </citation>
    <scope>NUCLEOTIDE SEQUENCE</scope>
    <source>
        <strain evidence="8">CBS 232.78</strain>
    </source>
</reference>
<dbReference type="Proteomes" id="UP001285441">
    <property type="component" value="Unassembled WGS sequence"/>
</dbReference>
<dbReference type="Pfam" id="PF02668">
    <property type="entry name" value="TauD"/>
    <property type="match status" value="1"/>
</dbReference>
<evidence type="ECO:0000256" key="2">
    <source>
        <dbReference type="ARBA" id="ARBA00005896"/>
    </source>
</evidence>
<dbReference type="GO" id="GO:0016706">
    <property type="term" value="F:2-oxoglutarate-dependent dioxygenase activity"/>
    <property type="evidence" value="ECO:0007669"/>
    <property type="project" value="TreeGrafter"/>
</dbReference>
<comment type="cofactor">
    <cofactor evidence="1">
        <name>Fe(2+)</name>
        <dbReference type="ChEBI" id="CHEBI:29033"/>
    </cofactor>
</comment>
<evidence type="ECO:0000256" key="1">
    <source>
        <dbReference type="ARBA" id="ARBA00001954"/>
    </source>
</evidence>
<evidence type="ECO:0000256" key="3">
    <source>
        <dbReference type="ARBA" id="ARBA00022723"/>
    </source>
</evidence>
<dbReference type="PANTHER" id="PTHR30468:SF30">
    <property type="entry name" value="ALPHA-KETOGLUTARATE-DEPENDENT TAURINE DIOXYGENASE (AFU_ORTHOLOGUE AFUA_7G06030)"/>
    <property type="match status" value="1"/>
</dbReference>
<dbReference type="AlphaFoldDB" id="A0AAE0NSD8"/>
<reference evidence="8" key="1">
    <citation type="journal article" date="2023" name="Mol. Phylogenet. Evol.">
        <title>Genome-scale phylogeny and comparative genomics of the fungal order Sordariales.</title>
        <authorList>
            <person name="Hensen N."/>
            <person name="Bonometti L."/>
            <person name="Westerberg I."/>
            <person name="Brannstrom I.O."/>
            <person name="Guillou S."/>
            <person name="Cros-Aarteil S."/>
            <person name="Calhoun S."/>
            <person name="Haridas S."/>
            <person name="Kuo A."/>
            <person name="Mondo S."/>
            <person name="Pangilinan J."/>
            <person name="Riley R."/>
            <person name="LaButti K."/>
            <person name="Andreopoulos B."/>
            <person name="Lipzen A."/>
            <person name="Chen C."/>
            <person name="Yan M."/>
            <person name="Daum C."/>
            <person name="Ng V."/>
            <person name="Clum A."/>
            <person name="Steindorff A."/>
            <person name="Ohm R.A."/>
            <person name="Martin F."/>
            <person name="Silar P."/>
            <person name="Natvig D.O."/>
            <person name="Lalanne C."/>
            <person name="Gautier V."/>
            <person name="Ament-Velasquez S.L."/>
            <person name="Kruys A."/>
            <person name="Hutchinson M.I."/>
            <person name="Powell A.J."/>
            <person name="Barry K."/>
            <person name="Miller A.N."/>
            <person name="Grigoriev I.V."/>
            <person name="Debuchy R."/>
            <person name="Gladieux P."/>
            <person name="Hiltunen Thoren M."/>
            <person name="Johannesson H."/>
        </authorList>
    </citation>
    <scope>NUCLEOTIDE SEQUENCE</scope>
    <source>
        <strain evidence="8">CBS 232.78</strain>
    </source>
</reference>
<keyword evidence="5" id="KW-0560">Oxidoreductase</keyword>
<accession>A0AAE0NSD8</accession>
<dbReference type="GO" id="GO:0046872">
    <property type="term" value="F:metal ion binding"/>
    <property type="evidence" value="ECO:0007669"/>
    <property type="project" value="UniProtKB-KW"/>
</dbReference>
<feature type="domain" description="TauD/TfdA-like" evidence="7">
    <location>
        <begin position="111"/>
        <end position="213"/>
    </location>
</feature>
<evidence type="ECO:0000256" key="6">
    <source>
        <dbReference type="ARBA" id="ARBA00023004"/>
    </source>
</evidence>
<evidence type="ECO:0000313" key="9">
    <source>
        <dbReference type="Proteomes" id="UP001285441"/>
    </source>
</evidence>
<dbReference type="InterPro" id="IPR051323">
    <property type="entry name" value="AtsK-like"/>
</dbReference>
<evidence type="ECO:0000313" key="8">
    <source>
        <dbReference type="EMBL" id="KAK3386817.1"/>
    </source>
</evidence>
<sequence>MESFHCDKIWFGPLPPFKFEDPALRVKDVSLPNLLKSSAKLTNIQPGLGVIVEGVQLNQLDDAAKDELAYLISHRKVMAFAKQDLIDDGPTAQQEFMDYSGKRNYQPVSGSPPGYVMLGLLQGPEIGGDTVFAATDAAYKRLSPALQSLLDKLQAVHTSIKMIGHAKAAGGLVRKDPVETVHLLVRVHPVTGQKCIFINGGFIARIVGLKNQRERC</sequence>
<evidence type="ECO:0000256" key="5">
    <source>
        <dbReference type="ARBA" id="ARBA00023002"/>
    </source>
</evidence>
<organism evidence="8 9">
    <name type="scientific">Podospora didyma</name>
    <dbReference type="NCBI Taxonomy" id="330526"/>
    <lineage>
        <taxon>Eukaryota</taxon>
        <taxon>Fungi</taxon>
        <taxon>Dikarya</taxon>
        <taxon>Ascomycota</taxon>
        <taxon>Pezizomycotina</taxon>
        <taxon>Sordariomycetes</taxon>
        <taxon>Sordariomycetidae</taxon>
        <taxon>Sordariales</taxon>
        <taxon>Podosporaceae</taxon>
        <taxon>Podospora</taxon>
    </lineage>
</organism>
<dbReference type="EMBL" id="JAULSW010000003">
    <property type="protein sequence ID" value="KAK3386817.1"/>
    <property type="molecule type" value="Genomic_DNA"/>
</dbReference>
<dbReference type="InterPro" id="IPR042098">
    <property type="entry name" value="TauD-like_sf"/>
</dbReference>
<keyword evidence="6" id="KW-0408">Iron</keyword>
<dbReference type="GO" id="GO:0005737">
    <property type="term" value="C:cytoplasm"/>
    <property type="evidence" value="ECO:0007669"/>
    <property type="project" value="TreeGrafter"/>
</dbReference>
<keyword evidence="3" id="KW-0479">Metal-binding</keyword>
<evidence type="ECO:0000259" key="7">
    <source>
        <dbReference type="Pfam" id="PF02668"/>
    </source>
</evidence>
<dbReference type="SUPFAM" id="SSF51197">
    <property type="entry name" value="Clavaminate synthase-like"/>
    <property type="match status" value="1"/>
</dbReference>
<name>A0AAE0NSD8_9PEZI</name>
<keyword evidence="4" id="KW-0223">Dioxygenase</keyword>
<comment type="similarity">
    <text evidence="2">Belongs to the TfdA dioxygenase family.</text>
</comment>